<dbReference type="KEGG" id="hdn:Hden_0312"/>
<dbReference type="STRING" id="582899.Hden_0312"/>
<proteinExistence type="predicted"/>
<name>D8JQY5_HYPDA</name>
<accession>D8JQY5</accession>
<evidence type="ECO:0000313" key="3">
    <source>
        <dbReference type="EMBL" id="ADJ22137.1"/>
    </source>
</evidence>
<reference evidence="4" key="1">
    <citation type="journal article" date="2011" name="J. Bacteriol.">
        <title>Genome sequences of eight morphologically diverse alphaproteobacteria.</title>
        <authorList>
            <consortium name="US DOE Joint Genome Institute"/>
            <person name="Brown P.J."/>
            <person name="Kysela D.T."/>
            <person name="Buechlein A."/>
            <person name="Hemmerich C."/>
            <person name="Brun Y.V."/>
        </authorList>
    </citation>
    <scope>NUCLEOTIDE SEQUENCE [LARGE SCALE GENOMIC DNA]</scope>
    <source>
        <strain evidence="4">ATCC 51888 / DSM 1869 / NCIB 11706 / TK 0415</strain>
    </source>
</reference>
<dbReference type="Proteomes" id="UP000002033">
    <property type="component" value="Chromosome"/>
</dbReference>
<protein>
    <recommendedName>
        <fullName evidence="2">TadE-like domain-containing protein</fullName>
    </recommendedName>
</protein>
<dbReference type="HOGENOM" id="CLU_108008_1_0_5"/>
<dbReference type="EMBL" id="CP002083">
    <property type="protein sequence ID" value="ADJ22137.1"/>
    <property type="molecule type" value="Genomic_DNA"/>
</dbReference>
<dbReference type="OrthoDB" id="7189296at2"/>
<dbReference type="eggNOG" id="COG4961">
    <property type="taxonomic scope" value="Bacteria"/>
</dbReference>
<dbReference type="InterPro" id="IPR012495">
    <property type="entry name" value="TadE-like_dom"/>
</dbReference>
<sequence>MPSTFSLAARIRLYFRTFASDTSAVAAVEFALIAPLLMLMTFGTFEVSRALVAHKRFQRATAMVGDLVSREKQIGSSLSTANTALDGMLVSAQHAMEPFSATPLQIAITQLRASATDASATKVEWSWSYHSAPIKSCGDTKSMPDENMISKGDAAVVIEAQYTYEPLLANILPGITQTMVWSDTMSFAPRWGAVYYAQDKLNTKCPPGSG</sequence>
<keyword evidence="1" id="KW-1133">Transmembrane helix</keyword>
<keyword evidence="4" id="KW-1185">Reference proteome</keyword>
<dbReference type="AlphaFoldDB" id="D8JQY5"/>
<organism evidence="3 4">
    <name type="scientific">Hyphomicrobium denitrificans (strain ATCC 51888 / DSM 1869 / NCIMB 11706 / TK 0415)</name>
    <dbReference type="NCBI Taxonomy" id="582899"/>
    <lineage>
        <taxon>Bacteria</taxon>
        <taxon>Pseudomonadati</taxon>
        <taxon>Pseudomonadota</taxon>
        <taxon>Alphaproteobacteria</taxon>
        <taxon>Hyphomicrobiales</taxon>
        <taxon>Hyphomicrobiaceae</taxon>
        <taxon>Hyphomicrobium</taxon>
    </lineage>
</organism>
<evidence type="ECO:0000256" key="1">
    <source>
        <dbReference type="SAM" id="Phobius"/>
    </source>
</evidence>
<gene>
    <name evidence="3" type="ordered locus">Hden_0312</name>
</gene>
<feature type="transmembrane region" description="Helical" evidence="1">
    <location>
        <begin position="24"/>
        <end position="45"/>
    </location>
</feature>
<feature type="domain" description="TadE-like" evidence="2">
    <location>
        <begin position="25"/>
        <end position="63"/>
    </location>
</feature>
<evidence type="ECO:0000313" key="4">
    <source>
        <dbReference type="Proteomes" id="UP000002033"/>
    </source>
</evidence>
<dbReference type="Pfam" id="PF07811">
    <property type="entry name" value="TadE"/>
    <property type="match status" value="1"/>
</dbReference>
<evidence type="ECO:0000259" key="2">
    <source>
        <dbReference type="Pfam" id="PF07811"/>
    </source>
</evidence>
<keyword evidence="1" id="KW-0472">Membrane</keyword>
<dbReference type="RefSeq" id="WP_013214356.1">
    <property type="nucleotide sequence ID" value="NC_014313.1"/>
</dbReference>
<keyword evidence="1" id="KW-0812">Transmembrane</keyword>